<dbReference type="PANTHER" id="PTHR42696:SF2">
    <property type="entry name" value="ASPARTATE AMMONIA-LYASE"/>
    <property type="match status" value="1"/>
</dbReference>
<dbReference type="InterPro" id="IPR051546">
    <property type="entry name" value="Aspartate_Ammonia-Lyase"/>
</dbReference>
<evidence type="ECO:0000259" key="3">
    <source>
        <dbReference type="Pfam" id="PF10415"/>
    </source>
</evidence>
<dbReference type="Proteomes" id="UP000297225">
    <property type="component" value="Unassembled WGS sequence"/>
</dbReference>
<dbReference type="InterPro" id="IPR018951">
    <property type="entry name" value="Fumarase_C_C"/>
</dbReference>
<evidence type="ECO:0000256" key="1">
    <source>
        <dbReference type="ARBA" id="ARBA00023239"/>
    </source>
</evidence>
<dbReference type="Gene3D" id="1.10.40.30">
    <property type="entry name" value="Fumarase/aspartase (C-terminal domain)"/>
    <property type="match status" value="1"/>
</dbReference>
<comment type="caution">
    <text evidence="4">The sequence shown here is derived from an EMBL/GenBank/DDBJ whole genome shotgun (WGS) entry which is preliminary data.</text>
</comment>
<dbReference type="CDD" id="cd01357">
    <property type="entry name" value="Aspartase"/>
    <property type="match status" value="1"/>
</dbReference>
<dbReference type="PANTHER" id="PTHR42696">
    <property type="entry name" value="ASPARTATE AMMONIA-LYASE"/>
    <property type="match status" value="1"/>
</dbReference>
<dbReference type="EMBL" id="SPNC01000053">
    <property type="protein sequence ID" value="TFH95376.1"/>
    <property type="molecule type" value="Genomic_DNA"/>
</dbReference>
<protein>
    <submittedName>
        <fullName evidence="4">Aspartate ammonia-lyase</fullName>
    </submittedName>
</protein>
<dbReference type="InterPro" id="IPR020557">
    <property type="entry name" value="Fumarate_lyase_CS"/>
</dbReference>
<dbReference type="OrthoDB" id="9802809at2"/>
<dbReference type="PROSITE" id="PS00163">
    <property type="entry name" value="FUMARATE_LYASES"/>
    <property type="match status" value="1"/>
</dbReference>
<keyword evidence="1 4" id="KW-0456">Lyase</keyword>
<gene>
    <name evidence="4" type="ORF">E4P47_04665</name>
</gene>
<dbReference type="Gene3D" id="1.20.200.10">
    <property type="entry name" value="Fumarase/aspartase (Central domain)"/>
    <property type="match status" value="1"/>
</dbReference>
<dbReference type="NCBIfam" id="NF008909">
    <property type="entry name" value="PRK12273.1"/>
    <property type="match status" value="1"/>
</dbReference>
<dbReference type="FunFam" id="1.10.275.10:FF:000001">
    <property type="entry name" value="Fumarate hydratase, mitochondrial"/>
    <property type="match status" value="1"/>
</dbReference>
<evidence type="ECO:0000313" key="5">
    <source>
        <dbReference type="Proteomes" id="UP000297225"/>
    </source>
</evidence>
<dbReference type="InterPro" id="IPR022761">
    <property type="entry name" value="Fumarate_lyase_N"/>
</dbReference>
<reference evidence="4 5" key="1">
    <citation type="submission" date="2019-03" db="EMBL/GenBank/DDBJ databases">
        <title>Porphyromonas levii Isolated from the Uterus of Dairy Cows.</title>
        <authorList>
            <person name="Francis A.M."/>
        </authorList>
    </citation>
    <scope>NUCLEOTIDE SEQUENCE [LARGE SCALE GENOMIC DNA]</scope>
    <source>
        <strain evidence="4 5">AF5678</strain>
    </source>
</reference>
<dbReference type="PRINTS" id="PR00149">
    <property type="entry name" value="FUMRATELYASE"/>
</dbReference>
<organism evidence="4 5">
    <name type="scientific">Porphyromonas levii</name>
    <dbReference type="NCBI Taxonomy" id="28114"/>
    <lineage>
        <taxon>Bacteria</taxon>
        <taxon>Pseudomonadati</taxon>
        <taxon>Bacteroidota</taxon>
        <taxon>Bacteroidia</taxon>
        <taxon>Bacteroidales</taxon>
        <taxon>Porphyromonadaceae</taxon>
        <taxon>Porphyromonas</taxon>
    </lineage>
</organism>
<dbReference type="Pfam" id="PF00206">
    <property type="entry name" value="Lyase_1"/>
    <property type="match status" value="1"/>
</dbReference>
<dbReference type="InterPro" id="IPR024083">
    <property type="entry name" value="Fumarase/histidase_N"/>
</dbReference>
<dbReference type="STRING" id="1122973.GCA_000379925_00188"/>
<dbReference type="FunFam" id="1.20.200.10:FF:000001">
    <property type="entry name" value="Fumarate hydratase, mitochondrial"/>
    <property type="match status" value="1"/>
</dbReference>
<dbReference type="InterPro" id="IPR000362">
    <property type="entry name" value="Fumarate_lyase_fam"/>
</dbReference>
<sequence>MSQNKRIESDLLGEVELSNEHLYGVQTARAIENFKFSPFKINNYPHFVEGLALTKKGAAMANHELGLLTDDQAKAIEQACDEIIAGQHHEDFVVDMFQGGAGTSTNMNANEVITNRALEIMGYERGDYKTLSPNDHTNLSQSTNDAYPTAIHLGLYRTYLDMIPHIEDLVKSFRNKGEEFKDIIKMGRTQLQDAVPMTLGQTFNAFASILEHEIPNLKHAADQLLVNNMGSTAIGTGICSVPGYREACAKALSKITGWDVTAADDMVAATSDTSHMIGYSAALRRIAVKLSKISNDLRLISSGPRAGLGEINLPARQPGSSIMPGKVNPVIPEVVTQVAMKVIGNDVCVTMAGEASQMELNAMEPIMAQCCFESSHLLVQAMDTLRTLCIDGITANPKATEENVHNSIGVVTALNPYIGYKNSTKIAKEAMATGRGIVDIVLEKGILSKEQLDEILAPKNLIQPVRLNIKPLKDFED</sequence>
<proteinExistence type="predicted"/>
<keyword evidence="5" id="KW-1185">Reference proteome</keyword>
<dbReference type="GO" id="GO:0006531">
    <property type="term" value="P:aspartate metabolic process"/>
    <property type="evidence" value="ECO:0007669"/>
    <property type="project" value="TreeGrafter"/>
</dbReference>
<dbReference type="SUPFAM" id="SSF48557">
    <property type="entry name" value="L-aspartase-like"/>
    <property type="match status" value="1"/>
</dbReference>
<dbReference type="PRINTS" id="PR00145">
    <property type="entry name" value="ARGSUCLYASE"/>
</dbReference>
<dbReference type="GO" id="GO:0005829">
    <property type="term" value="C:cytosol"/>
    <property type="evidence" value="ECO:0007669"/>
    <property type="project" value="TreeGrafter"/>
</dbReference>
<feature type="domain" description="Fumarate lyase N-terminal" evidence="2">
    <location>
        <begin position="13"/>
        <end position="344"/>
    </location>
</feature>
<dbReference type="FunFam" id="1.10.40.30:FF:000002">
    <property type="entry name" value="Fumarate hydratase class II"/>
    <property type="match status" value="1"/>
</dbReference>
<dbReference type="GO" id="GO:0008797">
    <property type="term" value="F:aspartate ammonia-lyase activity"/>
    <property type="evidence" value="ECO:0007669"/>
    <property type="project" value="TreeGrafter"/>
</dbReference>
<evidence type="ECO:0000313" key="4">
    <source>
        <dbReference type="EMBL" id="TFH95376.1"/>
    </source>
</evidence>
<accession>A0A4Y8WPG4</accession>
<dbReference type="Pfam" id="PF10415">
    <property type="entry name" value="FumaraseC_C"/>
    <property type="match status" value="1"/>
</dbReference>
<dbReference type="GO" id="GO:0006099">
    <property type="term" value="P:tricarboxylic acid cycle"/>
    <property type="evidence" value="ECO:0007669"/>
    <property type="project" value="InterPro"/>
</dbReference>
<evidence type="ECO:0000259" key="2">
    <source>
        <dbReference type="Pfam" id="PF00206"/>
    </source>
</evidence>
<dbReference type="RefSeq" id="WP_018357471.1">
    <property type="nucleotide sequence ID" value="NZ_CP197400.1"/>
</dbReference>
<feature type="domain" description="Fumarase C C-terminal" evidence="3">
    <location>
        <begin position="411"/>
        <end position="462"/>
    </location>
</feature>
<dbReference type="Gene3D" id="1.10.275.10">
    <property type="entry name" value="Fumarase/aspartase (N-terminal domain)"/>
    <property type="match status" value="1"/>
</dbReference>
<dbReference type="GeneID" id="66796402"/>
<dbReference type="AlphaFoldDB" id="A0A4Y8WPG4"/>
<dbReference type="InterPro" id="IPR008948">
    <property type="entry name" value="L-Aspartase-like"/>
</dbReference>
<name>A0A4Y8WPG4_9PORP</name>